<proteinExistence type="predicted"/>
<sequence length="631" mass="72280">MSVGISVIEIFKSGHFLYKVVRLLRKEATEEYNNYAERLRWFAALASTLNNLVDSGQLTGNHLLFKTQKNIKKLVKKCCSQMRTFEPNLGPKREKRSITNAFRKVIWTFRRDDLETLLSNLEKRLEPIQSQIMQLAPSNLQQAFPPQVIASSSLPPPPDKRFLVEDAFRRTYSLSFGYIDTWEHCHEFLLRLYPKDDQYCDMIATSSYMFFNASSNKLIVPSGPCIESFQTLVKAGECIEMSMIFPYEESRTCSACVSVYEPSAVGPDILTQISLENINEADPRAFLEDFLTEMESMMDNSSGESDSNKSKEESAPTSERRDPPSSEIKHFRRVTLCSPQWPDLSRCKAYSYARERLGNIVTQLDQDSKLIQKSPELPSCILAYKLGFKVGDWTILNLKRSFYELISAQYKLQSRRNRQMGKLILRIYYYIHQTQQAGFPLHSYFINVRCQAWMISRLIALEERMLLKCSETLYAFSPKDSSNRLKRPEPSLLEKIVDCRKIPDVLQFGLYNMVYDSLCEIRNPAVKVILRGVLGPSLSSAFSAEATIFSKAEATIFSKAEAIFQLLRDSSGLSFEYYFAKSLQNYNLHLTQIPNAQPKSQEHTTTLESSCLSCLESAMRSEGQSLEVRSI</sequence>
<evidence type="ECO:0000256" key="1">
    <source>
        <dbReference type="SAM" id="MobiDB-lite"/>
    </source>
</evidence>
<dbReference type="OrthoDB" id="5103109at2759"/>
<protein>
    <recommendedName>
        <fullName evidence="2">Ubiquitin-like domain-containing protein</fullName>
    </recommendedName>
</protein>
<name>A0A6A5Y3H7_9PLEO</name>
<dbReference type="AlphaFoldDB" id="A0A6A5Y3H7"/>
<feature type="domain" description="Ubiquitin-like" evidence="2">
    <location>
        <begin position="163"/>
        <end position="245"/>
    </location>
</feature>
<dbReference type="EMBL" id="ML978067">
    <property type="protein sequence ID" value="KAF2019816.1"/>
    <property type="molecule type" value="Genomic_DNA"/>
</dbReference>
<organism evidence="3 4">
    <name type="scientific">Aaosphaeria arxii CBS 175.79</name>
    <dbReference type="NCBI Taxonomy" id="1450172"/>
    <lineage>
        <taxon>Eukaryota</taxon>
        <taxon>Fungi</taxon>
        <taxon>Dikarya</taxon>
        <taxon>Ascomycota</taxon>
        <taxon>Pezizomycotina</taxon>
        <taxon>Dothideomycetes</taxon>
        <taxon>Pleosporomycetidae</taxon>
        <taxon>Pleosporales</taxon>
        <taxon>Pleosporales incertae sedis</taxon>
        <taxon>Aaosphaeria</taxon>
    </lineage>
</organism>
<evidence type="ECO:0000313" key="4">
    <source>
        <dbReference type="Proteomes" id="UP000799778"/>
    </source>
</evidence>
<dbReference type="GeneID" id="54288265"/>
<evidence type="ECO:0000313" key="3">
    <source>
        <dbReference type="EMBL" id="KAF2019816.1"/>
    </source>
</evidence>
<dbReference type="InterPro" id="IPR054464">
    <property type="entry name" value="ULD_fung"/>
</dbReference>
<dbReference type="Proteomes" id="UP000799778">
    <property type="component" value="Unassembled WGS sequence"/>
</dbReference>
<dbReference type="Pfam" id="PF22893">
    <property type="entry name" value="ULD_2"/>
    <property type="match status" value="1"/>
</dbReference>
<evidence type="ECO:0000259" key="2">
    <source>
        <dbReference type="Pfam" id="PF22893"/>
    </source>
</evidence>
<keyword evidence="4" id="KW-1185">Reference proteome</keyword>
<dbReference type="RefSeq" id="XP_033388155.1">
    <property type="nucleotide sequence ID" value="XM_033530868.1"/>
</dbReference>
<gene>
    <name evidence="3" type="ORF">BU24DRAFT_448223</name>
</gene>
<accession>A0A6A5Y3H7</accession>
<reference evidence="3" key="1">
    <citation type="journal article" date="2020" name="Stud. Mycol.">
        <title>101 Dothideomycetes genomes: a test case for predicting lifestyles and emergence of pathogens.</title>
        <authorList>
            <person name="Haridas S."/>
            <person name="Albert R."/>
            <person name="Binder M."/>
            <person name="Bloem J."/>
            <person name="Labutti K."/>
            <person name="Salamov A."/>
            <person name="Andreopoulos B."/>
            <person name="Baker S."/>
            <person name="Barry K."/>
            <person name="Bills G."/>
            <person name="Bluhm B."/>
            <person name="Cannon C."/>
            <person name="Castanera R."/>
            <person name="Culley D."/>
            <person name="Daum C."/>
            <person name="Ezra D."/>
            <person name="Gonzalez J."/>
            <person name="Henrissat B."/>
            <person name="Kuo A."/>
            <person name="Liang C."/>
            <person name="Lipzen A."/>
            <person name="Lutzoni F."/>
            <person name="Magnuson J."/>
            <person name="Mondo S."/>
            <person name="Nolan M."/>
            <person name="Ohm R."/>
            <person name="Pangilinan J."/>
            <person name="Park H.-J."/>
            <person name="Ramirez L."/>
            <person name="Alfaro M."/>
            <person name="Sun H."/>
            <person name="Tritt A."/>
            <person name="Yoshinaga Y."/>
            <person name="Zwiers L.-H."/>
            <person name="Turgeon B."/>
            <person name="Goodwin S."/>
            <person name="Spatafora J."/>
            <person name="Crous P."/>
            <person name="Grigoriev I."/>
        </authorList>
    </citation>
    <scope>NUCLEOTIDE SEQUENCE</scope>
    <source>
        <strain evidence="3">CBS 175.79</strain>
    </source>
</reference>
<feature type="compositionally biased region" description="Basic and acidic residues" evidence="1">
    <location>
        <begin position="306"/>
        <end position="327"/>
    </location>
</feature>
<feature type="region of interest" description="Disordered" evidence="1">
    <location>
        <begin position="297"/>
        <end position="327"/>
    </location>
</feature>